<dbReference type="PhylomeDB" id="A7SQV8"/>
<dbReference type="InterPro" id="IPR044862">
    <property type="entry name" value="Pro_4_hyd_alph_FE2OG_OXY"/>
</dbReference>
<gene>
    <name evidence="6" type="ORF">NEMVEDRAFT_v1g127970</name>
</gene>
<feature type="non-terminal residue" evidence="6">
    <location>
        <position position="1"/>
    </location>
</feature>
<dbReference type="InParanoid" id="A7SQV8"/>
<dbReference type="AlphaFoldDB" id="A7SQV8"/>
<accession>A7SQV8</accession>
<dbReference type="GO" id="GO:0031418">
    <property type="term" value="F:L-ascorbic acid binding"/>
    <property type="evidence" value="ECO:0007669"/>
    <property type="project" value="UniProtKB-KW"/>
</dbReference>
<dbReference type="PANTHER" id="PTHR10869:SF246">
    <property type="entry name" value="TRANSMEMBRANE PROLYL 4-HYDROXYLASE"/>
    <property type="match status" value="1"/>
</dbReference>
<evidence type="ECO:0000259" key="5">
    <source>
        <dbReference type="PROSITE" id="PS51471"/>
    </source>
</evidence>
<keyword evidence="1 4" id="KW-0479">Metal-binding</keyword>
<evidence type="ECO:0000256" key="1">
    <source>
        <dbReference type="ARBA" id="ARBA00022723"/>
    </source>
</evidence>
<keyword evidence="7" id="KW-1185">Reference proteome</keyword>
<evidence type="ECO:0000256" key="2">
    <source>
        <dbReference type="ARBA" id="ARBA00022896"/>
    </source>
</evidence>
<reference evidence="6 7" key="1">
    <citation type="journal article" date="2007" name="Science">
        <title>Sea anemone genome reveals ancestral eumetazoan gene repertoire and genomic organization.</title>
        <authorList>
            <person name="Putnam N.H."/>
            <person name="Srivastava M."/>
            <person name="Hellsten U."/>
            <person name="Dirks B."/>
            <person name="Chapman J."/>
            <person name="Salamov A."/>
            <person name="Terry A."/>
            <person name="Shapiro H."/>
            <person name="Lindquist E."/>
            <person name="Kapitonov V.V."/>
            <person name="Jurka J."/>
            <person name="Genikhovich G."/>
            <person name="Grigoriev I.V."/>
            <person name="Lucas S.M."/>
            <person name="Steele R.E."/>
            <person name="Finnerty J.R."/>
            <person name="Technau U."/>
            <person name="Martindale M.Q."/>
            <person name="Rokhsar D.S."/>
        </authorList>
    </citation>
    <scope>NUCLEOTIDE SEQUENCE [LARGE SCALE GENOMIC DNA]</scope>
    <source>
        <strain evidence="7">CH2 X CH6</strain>
    </source>
</reference>
<feature type="non-terminal residue" evidence="6">
    <location>
        <position position="202"/>
    </location>
</feature>
<dbReference type="InterPro" id="IPR045054">
    <property type="entry name" value="P4HA-like"/>
</dbReference>
<dbReference type="InterPro" id="IPR005123">
    <property type="entry name" value="Oxoglu/Fe-dep_dioxygenase_dom"/>
</dbReference>
<feature type="domain" description="Fe2OG dioxygenase" evidence="5">
    <location>
        <begin position="45"/>
        <end position="202"/>
    </location>
</feature>
<evidence type="ECO:0000313" key="6">
    <source>
        <dbReference type="EMBL" id="EDO33908.1"/>
    </source>
</evidence>
<evidence type="ECO:0000313" key="7">
    <source>
        <dbReference type="Proteomes" id="UP000001593"/>
    </source>
</evidence>
<comment type="similarity">
    <text evidence="4">Belongs to the iron/ascorbate-dependent oxidoreductase family.</text>
</comment>
<dbReference type="Proteomes" id="UP000001593">
    <property type="component" value="Unassembled WGS sequence"/>
</dbReference>
<dbReference type="OrthoDB" id="420380at2759"/>
<protein>
    <recommendedName>
        <fullName evidence="5">Fe2OG dioxygenase domain-containing protein</fullName>
    </recommendedName>
</protein>
<organism evidence="6 7">
    <name type="scientific">Nematostella vectensis</name>
    <name type="common">Starlet sea anemone</name>
    <dbReference type="NCBI Taxonomy" id="45351"/>
    <lineage>
        <taxon>Eukaryota</taxon>
        <taxon>Metazoa</taxon>
        <taxon>Cnidaria</taxon>
        <taxon>Anthozoa</taxon>
        <taxon>Hexacorallia</taxon>
        <taxon>Actiniaria</taxon>
        <taxon>Edwardsiidae</taxon>
        <taxon>Nematostella</taxon>
    </lineage>
</organism>
<dbReference type="eggNOG" id="KOG1591">
    <property type="taxonomic scope" value="Eukaryota"/>
</dbReference>
<dbReference type="PANTHER" id="PTHR10869">
    <property type="entry name" value="PROLYL 4-HYDROXYLASE ALPHA SUBUNIT"/>
    <property type="match status" value="1"/>
</dbReference>
<dbReference type="GO" id="GO:0004656">
    <property type="term" value="F:procollagen-proline 4-dioxygenase activity"/>
    <property type="evidence" value="ECO:0000318"/>
    <property type="project" value="GO_Central"/>
</dbReference>
<dbReference type="PROSITE" id="PS51471">
    <property type="entry name" value="FE2OG_OXY"/>
    <property type="match status" value="1"/>
</dbReference>
<dbReference type="Pfam" id="PF13640">
    <property type="entry name" value="2OG-FeII_Oxy_3"/>
    <property type="match status" value="1"/>
</dbReference>
<name>A7SQV8_NEMVE</name>
<dbReference type="EMBL" id="DS469751">
    <property type="protein sequence ID" value="EDO33908.1"/>
    <property type="molecule type" value="Genomic_DNA"/>
</dbReference>
<keyword evidence="3 4" id="KW-0408">Iron</keyword>
<dbReference type="GO" id="GO:0046872">
    <property type="term" value="F:metal ion binding"/>
    <property type="evidence" value="ECO:0007669"/>
    <property type="project" value="UniProtKB-KW"/>
</dbReference>
<proteinExistence type="inferred from homology"/>
<keyword evidence="4" id="KW-0560">Oxidoreductase</keyword>
<evidence type="ECO:0000256" key="3">
    <source>
        <dbReference type="ARBA" id="ARBA00023004"/>
    </source>
</evidence>
<dbReference type="KEGG" id="nve:5505172"/>
<keyword evidence="2" id="KW-0847">Vitamin C</keyword>
<dbReference type="HOGENOM" id="CLU_058132_6_0_1"/>
<dbReference type="GO" id="GO:0005783">
    <property type="term" value="C:endoplasmic reticulum"/>
    <property type="evidence" value="ECO:0000318"/>
    <property type="project" value="GO_Central"/>
</dbReference>
<dbReference type="Gene3D" id="2.60.120.620">
    <property type="entry name" value="q2cbj1_9rhob like domain"/>
    <property type="match status" value="1"/>
</dbReference>
<sequence length="202" mass="23030">KNPTYRARYSDHTWLPVDNVIDSTLKRIQQRLSKLIQMPIEILEKSEEMQVVKYEESGHFHAHYDSKRGTPVNETTLPCCPLTKFLNGDSELIRPDGKCHLCRFMSVVYYLNDVTAGGETAFPVADNETFDDEELKRQGIVNLSKYCNKSNVIMKPAKGTAIFFYNHHIDQETGQIGPVDKYSLHGGCDVKEGSKWIATTWV</sequence>
<evidence type="ECO:0000256" key="4">
    <source>
        <dbReference type="RuleBase" id="RU003682"/>
    </source>
</evidence>